<feature type="region of interest" description="Disordered" evidence="1">
    <location>
        <begin position="1"/>
        <end position="26"/>
    </location>
</feature>
<reference evidence="2 3" key="1">
    <citation type="submission" date="2019-05" db="EMBL/GenBank/DDBJ databases">
        <title>Another draft genome of Portunus trituberculatus and its Hox gene families provides insights of decapod evolution.</title>
        <authorList>
            <person name="Jeong J.-H."/>
            <person name="Song I."/>
            <person name="Kim S."/>
            <person name="Choi T."/>
            <person name="Kim D."/>
            <person name="Ryu S."/>
            <person name="Kim W."/>
        </authorList>
    </citation>
    <scope>NUCLEOTIDE SEQUENCE [LARGE SCALE GENOMIC DNA]</scope>
    <source>
        <tissue evidence="2">Muscle</tissue>
    </source>
</reference>
<sequence length="58" mass="6581">MREQRAAHQSPEKQQTPTLEDTSGLGRQFSRELVGLQNKSTALNLPWCCSSDERHLTL</sequence>
<proteinExistence type="predicted"/>
<protein>
    <submittedName>
        <fullName evidence="2">Uncharacterized protein</fullName>
    </submittedName>
</protein>
<keyword evidence="3" id="KW-1185">Reference proteome</keyword>
<evidence type="ECO:0000313" key="2">
    <source>
        <dbReference type="EMBL" id="MPC46259.1"/>
    </source>
</evidence>
<gene>
    <name evidence="2" type="ORF">E2C01_039973</name>
</gene>
<organism evidence="2 3">
    <name type="scientific">Portunus trituberculatus</name>
    <name type="common">Swimming crab</name>
    <name type="synonym">Neptunus trituberculatus</name>
    <dbReference type="NCBI Taxonomy" id="210409"/>
    <lineage>
        <taxon>Eukaryota</taxon>
        <taxon>Metazoa</taxon>
        <taxon>Ecdysozoa</taxon>
        <taxon>Arthropoda</taxon>
        <taxon>Crustacea</taxon>
        <taxon>Multicrustacea</taxon>
        <taxon>Malacostraca</taxon>
        <taxon>Eumalacostraca</taxon>
        <taxon>Eucarida</taxon>
        <taxon>Decapoda</taxon>
        <taxon>Pleocyemata</taxon>
        <taxon>Brachyura</taxon>
        <taxon>Eubrachyura</taxon>
        <taxon>Portunoidea</taxon>
        <taxon>Portunidae</taxon>
        <taxon>Portuninae</taxon>
        <taxon>Portunus</taxon>
    </lineage>
</organism>
<comment type="caution">
    <text evidence="2">The sequence shown here is derived from an EMBL/GenBank/DDBJ whole genome shotgun (WGS) entry which is preliminary data.</text>
</comment>
<evidence type="ECO:0000313" key="3">
    <source>
        <dbReference type="Proteomes" id="UP000324222"/>
    </source>
</evidence>
<feature type="compositionally biased region" description="Polar residues" evidence="1">
    <location>
        <begin position="12"/>
        <end position="21"/>
    </location>
</feature>
<dbReference type="Proteomes" id="UP000324222">
    <property type="component" value="Unassembled WGS sequence"/>
</dbReference>
<dbReference type="EMBL" id="VSRR010007119">
    <property type="protein sequence ID" value="MPC46259.1"/>
    <property type="molecule type" value="Genomic_DNA"/>
</dbReference>
<dbReference type="AlphaFoldDB" id="A0A5B7FM24"/>
<name>A0A5B7FM24_PORTR</name>
<evidence type="ECO:0000256" key="1">
    <source>
        <dbReference type="SAM" id="MobiDB-lite"/>
    </source>
</evidence>
<accession>A0A5B7FM24</accession>